<reference evidence="3 4" key="1">
    <citation type="submission" date="2024-09" db="EMBL/GenBank/DDBJ databases">
        <authorList>
            <person name="Sun Q."/>
            <person name="Mori K."/>
        </authorList>
    </citation>
    <scope>NUCLEOTIDE SEQUENCE [LARGE SCALE GENOMIC DNA]</scope>
    <source>
        <strain evidence="3 4">CGMCC 1.15906</strain>
    </source>
</reference>
<dbReference type="NCBIfam" id="NF041390">
    <property type="entry name" value="TadE_Rv3655c"/>
    <property type="match status" value="1"/>
</dbReference>
<dbReference type="Pfam" id="PF07811">
    <property type="entry name" value="TadE"/>
    <property type="match status" value="1"/>
</dbReference>
<dbReference type="EMBL" id="JBHLTC010000035">
    <property type="protein sequence ID" value="MFC0627644.1"/>
    <property type="molecule type" value="Genomic_DNA"/>
</dbReference>
<gene>
    <name evidence="3" type="ORF">ACFFGN_26460</name>
</gene>
<dbReference type="RefSeq" id="WP_380052640.1">
    <property type="nucleotide sequence ID" value="NZ_JBHLTC010000035.1"/>
</dbReference>
<sequence>MTAETAIVLPVLLIAMFGGLWLLGLMVANVRCGDAARDVARAIARGEPESVARTLGERSAPPGAQIAVTRQGSEVVVTVQATAQGKGGFLKLLPSKDLIARAVVHAEAGVGP</sequence>
<evidence type="ECO:0000313" key="3">
    <source>
        <dbReference type="EMBL" id="MFC0627644.1"/>
    </source>
</evidence>
<dbReference type="InterPro" id="IPR012495">
    <property type="entry name" value="TadE-like_dom"/>
</dbReference>
<accession>A0ABV6QSM2</accession>
<protein>
    <submittedName>
        <fullName evidence="3">TadE family type IV pilus minor pilin</fullName>
    </submittedName>
</protein>
<comment type="caution">
    <text evidence="3">The sequence shown here is derived from an EMBL/GenBank/DDBJ whole genome shotgun (WGS) entry which is preliminary data.</text>
</comment>
<organism evidence="3 4">
    <name type="scientific">Kribbella deserti</name>
    <dbReference type="NCBI Taxonomy" id="1926257"/>
    <lineage>
        <taxon>Bacteria</taxon>
        <taxon>Bacillati</taxon>
        <taxon>Actinomycetota</taxon>
        <taxon>Actinomycetes</taxon>
        <taxon>Propionibacteriales</taxon>
        <taxon>Kribbellaceae</taxon>
        <taxon>Kribbella</taxon>
    </lineage>
</organism>
<proteinExistence type="predicted"/>
<evidence type="ECO:0000313" key="4">
    <source>
        <dbReference type="Proteomes" id="UP001589890"/>
    </source>
</evidence>
<keyword evidence="1" id="KW-0812">Transmembrane</keyword>
<keyword evidence="4" id="KW-1185">Reference proteome</keyword>
<keyword evidence="1" id="KW-1133">Transmembrane helix</keyword>
<dbReference type="InterPro" id="IPR049790">
    <property type="entry name" value="Rv3655c/TadE"/>
</dbReference>
<feature type="transmembrane region" description="Helical" evidence="1">
    <location>
        <begin position="6"/>
        <end position="28"/>
    </location>
</feature>
<feature type="domain" description="TadE-like" evidence="2">
    <location>
        <begin position="2"/>
        <end position="41"/>
    </location>
</feature>
<keyword evidence="1" id="KW-0472">Membrane</keyword>
<dbReference type="Proteomes" id="UP001589890">
    <property type="component" value="Unassembled WGS sequence"/>
</dbReference>
<evidence type="ECO:0000259" key="2">
    <source>
        <dbReference type="Pfam" id="PF07811"/>
    </source>
</evidence>
<evidence type="ECO:0000256" key="1">
    <source>
        <dbReference type="SAM" id="Phobius"/>
    </source>
</evidence>
<name>A0ABV6QSM2_9ACTN</name>